<gene>
    <name evidence="2" type="ORF">ZHAS_00018543</name>
</gene>
<evidence type="ECO:0000256" key="1">
    <source>
        <dbReference type="SAM" id="MobiDB-lite"/>
    </source>
</evidence>
<feature type="region of interest" description="Disordered" evidence="1">
    <location>
        <begin position="1"/>
        <end position="37"/>
    </location>
</feature>
<name>A0A084WJW0_ANOSI</name>
<dbReference type="Proteomes" id="UP000030765">
    <property type="component" value="Unassembled WGS sequence"/>
</dbReference>
<organism evidence="2">
    <name type="scientific">Anopheles sinensis</name>
    <name type="common">Mosquito</name>
    <dbReference type="NCBI Taxonomy" id="74873"/>
    <lineage>
        <taxon>Eukaryota</taxon>
        <taxon>Metazoa</taxon>
        <taxon>Ecdysozoa</taxon>
        <taxon>Arthropoda</taxon>
        <taxon>Hexapoda</taxon>
        <taxon>Insecta</taxon>
        <taxon>Pterygota</taxon>
        <taxon>Neoptera</taxon>
        <taxon>Endopterygota</taxon>
        <taxon>Diptera</taxon>
        <taxon>Nematocera</taxon>
        <taxon>Culicoidea</taxon>
        <taxon>Culicidae</taxon>
        <taxon>Anophelinae</taxon>
        <taxon>Anopheles</taxon>
    </lineage>
</organism>
<proteinExistence type="predicted"/>
<keyword evidence="4" id="KW-1185">Reference proteome</keyword>
<dbReference type="AlphaFoldDB" id="A0A084WJW0"/>
<dbReference type="VEuPathDB" id="VectorBase:ASIC018543"/>
<dbReference type="EMBL" id="ATLV01024081">
    <property type="status" value="NOT_ANNOTATED_CDS"/>
    <property type="molecule type" value="Genomic_DNA"/>
</dbReference>
<protein>
    <submittedName>
        <fullName evidence="2 3">Uncharacterized protein</fullName>
    </submittedName>
</protein>
<dbReference type="EMBL" id="KE525348">
    <property type="protein sequence ID" value="KFB50504.1"/>
    <property type="molecule type" value="Genomic_DNA"/>
</dbReference>
<accession>A0A084WJW0</accession>
<evidence type="ECO:0000313" key="4">
    <source>
        <dbReference type="Proteomes" id="UP000030765"/>
    </source>
</evidence>
<evidence type="ECO:0000313" key="3">
    <source>
        <dbReference type="EnsemblMetazoa" id="ASIC018543-PA"/>
    </source>
</evidence>
<feature type="compositionally biased region" description="Basic and acidic residues" evidence="1">
    <location>
        <begin position="17"/>
        <end position="28"/>
    </location>
</feature>
<reference evidence="3" key="2">
    <citation type="submission" date="2020-05" db="UniProtKB">
        <authorList>
            <consortium name="EnsemblMetazoa"/>
        </authorList>
    </citation>
    <scope>IDENTIFICATION</scope>
</reference>
<sequence>MPIEARNLFSSPCHTSVVDRESPARPGDDISTDGSLERGRGEETLTWTYMNARIRTEHRFFRGQLLRTHTYRHCFSTDRNRWGNKRKTHTSTKTRSGDADETLAILFFLPVGHTW</sequence>
<reference evidence="2 4" key="1">
    <citation type="journal article" date="2014" name="BMC Genomics">
        <title>Genome sequence of Anopheles sinensis provides insight into genetics basis of mosquito competence for malaria parasites.</title>
        <authorList>
            <person name="Zhou D."/>
            <person name="Zhang D."/>
            <person name="Ding G."/>
            <person name="Shi L."/>
            <person name="Hou Q."/>
            <person name="Ye Y."/>
            <person name="Xu Y."/>
            <person name="Zhou H."/>
            <person name="Xiong C."/>
            <person name="Li S."/>
            <person name="Yu J."/>
            <person name="Hong S."/>
            <person name="Yu X."/>
            <person name="Zou P."/>
            <person name="Chen C."/>
            <person name="Chang X."/>
            <person name="Wang W."/>
            <person name="Lv Y."/>
            <person name="Sun Y."/>
            <person name="Ma L."/>
            <person name="Shen B."/>
            <person name="Zhu C."/>
        </authorList>
    </citation>
    <scope>NUCLEOTIDE SEQUENCE [LARGE SCALE GENOMIC DNA]</scope>
</reference>
<evidence type="ECO:0000313" key="2">
    <source>
        <dbReference type="EMBL" id="KFB50504.1"/>
    </source>
</evidence>
<dbReference type="EnsemblMetazoa" id="ASIC018543-RA">
    <property type="protein sequence ID" value="ASIC018543-PA"/>
    <property type="gene ID" value="ASIC018543"/>
</dbReference>